<dbReference type="GO" id="GO:0008270">
    <property type="term" value="F:zinc ion binding"/>
    <property type="evidence" value="ECO:0007669"/>
    <property type="project" value="InterPro"/>
</dbReference>
<keyword evidence="12" id="KW-0177">Collagen degradation</keyword>
<dbReference type="Pfam" id="PF00413">
    <property type="entry name" value="Peptidase_M10"/>
    <property type="match status" value="1"/>
</dbReference>
<dbReference type="GO" id="GO:0004222">
    <property type="term" value="F:metalloendopeptidase activity"/>
    <property type="evidence" value="ECO:0007669"/>
    <property type="project" value="InterPro"/>
</dbReference>
<evidence type="ECO:0000256" key="4">
    <source>
        <dbReference type="ARBA" id="ARBA00022530"/>
    </source>
</evidence>
<evidence type="ECO:0000256" key="8">
    <source>
        <dbReference type="ARBA" id="ARBA00022801"/>
    </source>
</evidence>
<dbReference type="InterPro" id="IPR001818">
    <property type="entry name" value="Pept_M10_metallopeptidase"/>
</dbReference>
<dbReference type="AlphaFoldDB" id="A0A8D0GHT1"/>
<feature type="binding site" evidence="17">
    <location>
        <position position="220"/>
    </location>
    <ligand>
        <name>Zn(2+)</name>
        <dbReference type="ChEBI" id="CHEBI:29105"/>
        <label>2</label>
        <note>catalytic</note>
    </ligand>
</feature>
<dbReference type="Pfam" id="PF01471">
    <property type="entry name" value="PG_binding_1"/>
    <property type="match status" value="1"/>
</dbReference>
<dbReference type="GO" id="GO:0005615">
    <property type="term" value="C:extracellular space"/>
    <property type="evidence" value="ECO:0007669"/>
    <property type="project" value="TreeGrafter"/>
</dbReference>
<keyword evidence="7" id="KW-0732">Signal</keyword>
<feature type="binding site" evidence="17">
    <location>
        <position position="172"/>
    </location>
    <ligand>
        <name>Ca(2+)</name>
        <dbReference type="ChEBI" id="CHEBI:29108"/>
        <label>3</label>
    </ligand>
</feature>
<feature type="active site" evidence="16">
    <location>
        <position position="217"/>
    </location>
</feature>
<keyword evidence="8" id="KW-0378">Hydrolase</keyword>
<feature type="binding site" evidence="17">
    <location>
        <position position="191"/>
    </location>
    <ligand>
        <name>Ca(2+)</name>
        <dbReference type="ChEBI" id="CHEBI:29108"/>
        <label>2</label>
    </ligand>
</feature>
<evidence type="ECO:0000256" key="9">
    <source>
        <dbReference type="ARBA" id="ARBA00022833"/>
    </source>
</evidence>
<keyword evidence="4" id="KW-0272">Extracellular matrix</keyword>
<dbReference type="SUPFAM" id="SSF55486">
    <property type="entry name" value="Metalloproteases ('zincins'), catalytic domain"/>
    <property type="match status" value="1"/>
</dbReference>
<accession>A0A8D0GHT1</accession>
<evidence type="ECO:0000256" key="12">
    <source>
        <dbReference type="ARBA" id="ARBA00023105"/>
    </source>
</evidence>
<evidence type="ECO:0000256" key="18">
    <source>
        <dbReference type="PIRSR" id="PIRSR621190-5"/>
    </source>
</evidence>
<dbReference type="CDD" id="cd04278">
    <property type="entry name" value="ZnMc_MMP"/>
    <property type="match status" value="1"/>
</dbReference>
<keyword evidence="11" id="KW-0482">Metalloprotease</keyword>
<comment type="subcellular location">
    <subcellularLocation>
        <location evidence="1">Secreted</location>
        <location evidence="1">Extracellular space</location>
        <location evidence="1">Extracellular matrix</location>
    </subcellularLocation>
</comment>
<dbReference type="PANTHER" id="PTHR10201">
    <property type="entry name" value="MATRIX METALLOPROTEINASE"/>
    <property type="match status" value="1"/>
</dbReference>
<organism evidence="20 21">
    <name type="scientific">Sphenodon punctatus</name>
    <name type="common">Tuatara</name>
    <name type="synonym">Hatteria punctata</name>
    <dbReference type="NCBI Taxonomy" id="8508"/>
    <lineage>
        <taxon>Eukaryota</taxon>
        <taxon>Metazoa</taxon>
        <taxon>Chordata</taxon>
        <taxon>Craniata</taxon>
        <taxon>Vertebrata</taxon>
        <taxon>Euteleostomi</taxon>
        <taxon>Lepidosauria</taxon>
        <taxon>Sphenodontia</taxon>
        <taxon>Sphenodontidae</taxon>
        <taxon>Sphenodon</taxon>
    </lineage>
</organism>
<dbReference type="Proteomes" id="UP000694392">
    <property type="component" value="Unplaced"/>
</dbReference>
<evidence type="ECO:0000256" key="6">
    <source>
        <dbReference type="ARBA" id="ARBA00022723"/>
    </source>
</evidence>
<comment type="cofactor">
    <cofactor evidence="17">
        <name>Ca(2+)</name>
        <dbReference type="ChEBI" id="CHEBI:29108"/>
    </cofactor>
    <text evidence="17">Can bind about 5 Ca(2+) ions per subunit.</text>
</comment>
<reference evidence="20" key="2">
    <citation type="submission" date="2025-09" db="UniProtKB">
        <authorList>
            <consortium name="Ensembl"/>
        </authorList>
    </citation>
    <scope>IDENTIFICATION</scope>
</reference>
<keyword evidence="14" id="KW-1015">Disulfide bond</keyword>
<keyword evidence="21" id="KW-1185">Reference proteome</keyword>
<comment type="similarity">
    <text evidence="2">Belongs to the peptidase M10A family.</text>
</comment>
<keyword evidence="5" id="KW-0645">Protease</keyword>
<name>A0A8D0GHT1_SPHPU</name>
<dbReference type="InterPro" id="IPR006026">
    <property type="entry name" value="Peptidase_Metallo"/>
</dbReference>
<dbReference type="InterPro" id="IPR033739">
    <property type="entry name" value="M10A_MMP"/>
</dbReference>
<dbReference type="FunFam" id="3.40.390.10:FF:000007">
    <property type="entry name" value="Collagenase 3"/>
    <property type="match status" value="1"/>
</dbReference>
<dbReference type="GO" id="GO:0006508">
    <property type="term" value="P:proteolysis"/>
    <property type="evidence" value="ECO:0007669"/>
    <property type="project" value="UniProtKB-KW"/>
</dbReference>
<dbReference type="GO" id="GO:0030574">
    <property type="term" value="P:collagen catabolic process"/>
    <property type="evidence" value="ECO:0007669"/>
    <property type="project" value="UniProtKB-KW"/>
</dbReference>
<evidence type="ECO:0000256" key="16">
    <source>
        <dbReference type="PIRSR" id="PIRSR621190-1"/>
    </source>
</evidence>
<evidence type="ECO:0000256" key="5">
    <source>
        <dbReference type="ARBA" id="ARBA00022670"/>
    </source>
</evidence>
<feature type="binding site" evidence="17">
    <location>
        <position position="226"/>
    </location>
    <ligand>
        <name>Zn(2+)</name>
        <dbReference type="ChEBI" id="CHEBI:29105"/>
        <label>2</label>
        <note>catalytic</note>
    </ligand>
</feature>
<evidence type="ECO:0000256" key="13">
    <source>
        <dbReference type="ARBA" id="ARBA00023145"/>
    </source>
</evidence>
<dbReference type="OMA" id="LCTIESK"/>
<evidence type="ECO:0000313" key="21">
    <source>
        <dbReference type="Proteomes" id="UP000694392"/>
    </source>
</evidence>
<reference evidence="20" key="1">
    <citation type="submission" date="2025-08" db="UniProtKB">
        <authorList>
            <consortium name="Ensembl"/>
        </authorList>
    </citation>
    <scope>IDENTIFICATION</scope>
</reference>
<evidence type="ECO:0000256" key="15">
    <source>
        <dbReference type="ARBA" id="ARBA00023180"/>
    </source>
</evidence>
<keyword evidence="13" id="KW-0865">Zymogen</keyword>
<keyword evidence="9 17" id="KW-0862">Zinc</keyword>
<evidence type="ECO:0000256" key="11">
    <source>
        <dbReference type="ARBA" id="ARBA00023049"/>
    </source>
</evidence>
<keyword evidence="6 17" id="KW-0479">Metal-binding</keyword>
<dbReference type="GO" id="GO:0030198">
    <property type="term" value="P:extracellular matrix organization"/>
    <property type="evidence" value="ECO:0007669"/>
    <property type="project" value="TreeGrafter"/>
</dbReference>
<feature type="domain" description="Peptidase metallopeptidase" evidence="19">
    <location>
        <begin position="102"/>
        <end position="262"/>
    </location>
</feature>
<feature type="binding site" evidence="17">
    <location>
        <position position="234"/>
    </location>
    <ligand>
        <name>Zn(2+)</name>
        <dbReference type="ChEBI" id="CHEBI:29105"/>
        <label>2</label>
        <note>catalytic</note>
    </ligand>
</feature>
<dbReference type="Gene3D" id="3.40.390.10">
    <property type="entry name" value="Collagenase (Catalytic Domain)"/>
    <property type="match status" value="1"/>
</dbReference>
<dbReference type="InterPro" id="IPR002477">
    <property type="entry name" value="Peptidoglycan-bd-like"/>
</dbReference>
<feature type="binding site" evidence="17">
    <location>
        <position position="198"/>
    </location>
    <ligand>
        <name>Ca(2+)</name>
        <dbReference type="ChEBI" id="CHEBI:29108"/>
        <label>1</label>
    </ligand>
</feature>
<dbReference type="PRINTS" id="PR00138">
    <property type="entry name" value="MATRIXIN"/>
</dbReference>
<evidence type="ECO:0000256" key="7">
    <source>
        <dbReference type="ARBA" id="ARBA00022729"/>
    </source>
</evidence>
<sequence>MCLSVFWVAPHPPSPCHPRCLPLTGTACAPIYQNNGLQGDSFNYGQPVLRWKSNSPVVKKIKEMQKFIGLEVTGSLDSNTLEVIQKPRCGNADVGQFTTFSGQPKWGTKNLVYRILNYTPDMAPADVDRDIQRAFKVWSRVTPLTFTRAYQGNADIMISFAPRDHGDFNPFDGPGGTLAHAYAPGNGIGGDAHFDEDEHWTTDVQGSSNLFFVAAHEFGHSLGLFHSRDSNALMYPMYRSPEQSQHILSQDDINGIQYLYGNCKSNDSSFQPFLGI</sequence>
<feature type="binding site" evidence="17">
    <location>
        <position position="165"/>
    </location>
    <ligand>
        <name>Zn(2+)</name>
        <dbReference type="ChEBI" id="CHEBI:29105"/>
        <label>1</label>
    </ligand>
</feature>
<feature type="binding site" evidence="17">
    <location>
        <position position="167"/>
    </location>
    <ligand>
        <name>Zn(2+)</name>
        <dbReference type="ChEBI" id="CHEBI:29105"/>
        <label>1</label>
    </ligand>
</feature>
<dbReference type="PANTHER" id="PTHR10201:SF165">
    <property type="entry name" value="COLLAGENASE 3"/>
    <property type="match status" value="1"/>
</dbReference>
<dbReference type="SMART" id="SM00235">
    <property type="entry name" value="ZnMc"/>
    <property type="match status" value="1"/>
</dbReference>
<dbReference type="InterPro" id="IPR036365">
    <property type="entry name" value="PGBD-like_sf"/>
</dbReference>
<dbReference type="InterPro" id="IPR021190">
    <property type="entry name" value="Pept_M10A"/>
</dbReference>
<evidence type="ECO:0000256" key="10">
    <source>
        <dbReference type="ARBA" id="ARBA00022837"/>
    </source>
</evidence>
<keyword evidence="15" id="KW-0325">Glycoprotein</keyword>
<dbReference type="InterPro" id="IPR024079">
    <property type="entry name" value="MetalloPept_cat_dom_sf"/>
</dbReference>
<keyword evidence="3" id="KW-0964">Secreted</keyword>
<dbReference type="SUPFAM" id="SSF47090">
    <property type="entry name" value="PGBD-like"/>
    <property type="match status" value="1"/>
</dbReference>
<evidence type="ECO:0000256" key="14">
    <source>
        <dbReference type="ARBA" id="ARBA00023157"/>
    </source>
</evidence>
<evidence type="ECO:0000256" key="3">
    <source>
        <dbReference type="ARBA" id="ARBA00022525"/>
    </source>
</evidence>
<feature type="binding site" description="in inhibited form" evidence="17">
    <location>
        <position position="89"/>
    </location>
    <ligand>
        <name>Zn(2+)</name>
        <dbReference type="ChEBI" id="CHEBI:29105"/>
        <label>2</label>
        <note>catalytic</note>
    </ligand>
</feature>
<feature type="binding site" evidence="17">
    <location>
        <position position="173"/>
    </location>
    <ligand>
        <name>Ca(2+)</name>
        <dbReference type="ChEBI" id="CHEBI:29108"/>
        <label>3</label>
    </ligand>
</feature>
<feature type="binding site" evidence="17">
    <location>
        <position position="121"/>
    </location>
    <ligand>
        <name>Ca(2+)</name>
        <dbReference type="ChEBI" id="CHEBI:29108"/>
        <label>1</label>
    </ligand>
</feature>
<feature type="short sequence motif" description="Cysteine switch" evidence="18">
    <location>
        <begin position="87"/>
        <end position="94"/>
    </location>
</feature>
<feature type="binding site" evidence="17">
    <location>
        <position position="216"/>
    </location>
    <ligand>
        <name>Zn(2+)</name>
        <dbReference type="ChEBI" id="CHEBI:29105"/>
        <label>2</label>
        <note>catalytic</note>
    </ligand>
</feature>
<feature type="binding site" evidence="17">
    <location>
        <position position="193"/>
    </location>
    <ligand>
        <name>Zn(2+)</name>
        <dbReference type="ChEBI" id="CHEBI:29105"/>
        <label>1</label>
    </ligand>
</feature>
<evidence type="ECO:0000313" key="20">
    <source>
        <dbReference type="Ensembl" id="ENSSPUP00000005169.1"/>
    </source>
</evidence>
<dbReference type="GeneTree" id="ENSGT00940000166491"/>
<feature type="binding site" evidence="17">
    <location>
        <position position="180"/>
    </location>
    <ligand>
        <name>Zn(2+)</name>
        <dbReference type="ChEBI" id="CHEBI:29105"/>
        <label>1</label>
    </ligand>
</feature>
<protein>
    <recommendedName>
        <fullName evidence="19">Peptidase metallopeptidase domain-containing protein</fullName>
    </recommendedName>
</protein>
<feature type="binding site" evidence="17">
    <location>
        <position position="195"/>
    </location>
    <ligand>
        <name>Ca(2+)</name>
        <dbReference type="ChEBI" id="CHEBI:29108"/>
        <label>3</label>
    </ligand>
</feature>
<feature type="binding site" evidence="17">
    <location>
        <position position="198"/>
    </location>
    <ligand>
        <name>Ca(2+)</name>
        <dbReference type="ChEBI" id="CHEBI:29108"/>
        <label>3</label>
    </ligand>
</feature>
<dbReference type="Ensembl" id="ENSSPUT00000005494.1">
    <property type="protein sequence ID" value="ENSSPUP00000005169.1"/>
    <property type="gene ID" value="ENSSPUG00000003999.1"/>
</dbReference>
<evidence type="ECO:0000256" key="2">
    <source>
        <dbReference type="ARBA" id="ARBA00010370"/>
    </source>
</evidence>
<dbReference type="GO" id="GO:0031012">
    <property type="term" value="C:extracellular matrix"/>
    <property type="evidence" value="ECO:0007669"/>
    <property type="project" value="InterPro"/>
</dbReference>
<evidence type="ECO:0000259" key="19">
    <source>
        <dbReference type="SMART" id="SM00235"/>
    </source>
</evidence>
<proteinExistence type="inferred from homology"/>
<feature type="binding site" evidence="17">
    <location>
        <position position="189"/>
    </location>
    <ligand>
        <name>Ca(2+)</name>
        <dbReference type="ChEBI" id="CHEBI:29108"/>
        <label>2</label>
    </ligand>
</feature>
<feature type="binding site" evidence="17">
    <location>
        <position position="155"/>
    </location>
    <ligand>
        <name>Ca(2+)</name>
        <dbReference type="ChEBI" id="CHEBI:29108"/>
        <label>2</label>
    </ligand>
</feature>
<comment type="cofactor">
    <cofactor evidence="17">
        <name>Zn(2+)</name>
        <dbReference type="ChEBI" id="CHEBI:29105"/>
    </cofactor>
    <text evidence="17">Binds 2 Zn(2+) ions per subunit.</text>
</comment>
<keyword evidence="10 17" id="KW-0106">Calcium</keyword>
<evidence type="ECO:0000256" key="1">
    <source>
        <dbReference type="ARBA" id="ARBA00004498"/>
    </source>
</evidence>
<evidence type="ECO:0000256" key="17">
    <source>
        <dbReference type="PIRSR" id="PIRSR621190-2"/>
    </source>
</evidence>